<reference evidence="9" key="4">
    <citation type="submission" date="2025-08" db="UniProtKB">
        <authorList>
            <consortium name="RefSeq"/>
        </authorList>
    </citation>
    <scope>IDENTIFICATION</scope>
</reference>
<dbReference type="GO" id="GO:0005737">
    <property type="term" value="C:cytoplasm"/>
    <property type="evidence" value="ECO:0007669"/>
    <property type="project" value="TreeGrafter"/>
</dbReference>
<dbReference type="InterPro" id="IPR002579">
    <property type="entry name" value="Met_Sox_Rdtase_MsrB_dom"/>
</dbReference>
<feature type="active site" description="Nucleophile" evidence="6">
    <location>
        <position position="123"/>
    </location>
</feature>
<comment type="catalytic activity">
    <reaction evidence="5 6">
        <text>L-methionyl-[protein] + [thioredoxin]-disulfide + H2O = L-methionyl-(R)-S-oxide-[protein] + [thioredoxin]-dithiol</text>
        <dbReference type="Rhea" id="RHEA:24164"/>
        <dbReference type="Rhea" id="RHEA-COMP:10698"/>
        <dbReference type="Rhea" id="RHEA-COMP:10700"/>
        <dbReference type="Rhea" id="RHEA-COMP:12313"/>
        <dbReference type="Rhea" id="RHEA-COMP:12314"/>
        <dbReference type="ChEBI" id="CHEBI:15377"/>
        <dbReference type="ChEBI" id="CHEBI:16044"/>
        <dbReference type="ChEBI" id="CHEBI:29950"/>
        <dbReference type="ChEBI" id="CHEBI:45764"/>
        <dbReference type="ChEBI" id="CHEBI:50058"/>
        <dbReference type="EC" id="1.8.4.12"/>
    </reaction>
</comment>
<gene>
    <name evidence="6 9" type="primary">msrB</name>
</gene>
<feature type="domain" description="MsrB" evidence="7">
    <location>
        <begin position="12"/>
        <end position="134"/>
    </location>
</feature>
<reference evidence="9" key="1">
    <citation type="journal article" date="1996" name="Proc. Natl. Acad. Sci. U.S.A.">
        <title>Peptide methionine sulfoxide reductase contributes to the maintenance of adhesins in three major pathogens.</title>
        <authorList>
            <person name="Wizemann T.M."/>
            <person name="Moskovitz J."/>
            <person name="Pearce B.J."/>
            <person name="Cundell D."/>
            <person name="Arvidson C.G."/>
            <person name="So M."/>
            <person name="Weissbach H."/>
            <person name="Brot N."/>
            <person name="Masure H.R."/>
        </authorList>
    </citation>
    <scope>NUCLEOTIDE SEQUENCE</scope>
</reference>
<evidence type="ECO:0000256" key="3">
    <source>
        <dbReference type="ARBA" id="ARBA00022833"/>
    </source>
</evidence>
<dbReference type="GO" id="GO:0006979">
    <property type="term" value="P:response to oxidative stress"/>
    <property type="evidence" value="ECO:0007669"/>
    <property type="project" value="InterPro"/>
</dbReference>
<dbReference type="Proteomes" id="UP000675920">
    <property type="component" value="Unplaced"/>
</dbReference>
<dbReference type="PANTHER" id="PTHR10173">
    <property type="entry name" value="METHIONINE SULFOXIDE REDUCTASE"/>
    <property type="match status" value="1"/>
</dbReference>
<dbReference type="InterPro" id="IPR028427">
    <property type="entry name" value="Met_Sox_Rdtase_MsrB"/>
</dbReference>
<keyword evidence="4 6" id="KW-0560">Oxidoreductase</keyword>
<dbReference type="AlphaFoldDB" id="A0A8B6X3P3"/>
<protein>
    <recommendedName>
        <fullName evidence="6">Peptide methionine sulfoxide reductase MsrB</fullName>
        <ecNumber evidence="6">1.8.4.12</ecNumber>
    </recommendedName>
    <alternativeName>
        <fullName evidence="6">Peptide-methionine (R)-S-oxide reductase</fullName>
    </alternativeName>
</protein>
<organism evidence="8 9">
    <name type="scientific">Derxia gummosa DSM 723</name>
    <dbReference type="NCBI Taxonomy" id="1121388"/>
    <lineage>
        <taxon>Bacteria</taxon>
        <taxon>Pseudomonadati</taxon>
        <taxon>Pseudomonadota</taxon>
        <taxon>Betaproteobacteria</taxon>
        <taxon>Burkholderiales</taxon>
        <taxon>Alcaligenaceae</taxon>
        <taxon>Derxia</taxon>
    </lineage>
</organism>
<feature type="binding site" evidence="6">
    <location>
        <position position="54"/>
    </location>
    <ligand>
        <name>Zn(2+)</name>
        <dbReference type="ChEBI" id="CHEBI:29105"/>
    </ligand>
</feature>
<dbReference type="EC" id="1.8.4.12" evidence="6"/>
<feature type="binding site" evidence="6">
    <location>
        <position position="51"/>
    </location>
    <ligand>
        <name>Zn(2+)</name>
        <dbReference type="ChEBI" id="CHEBI:29105"/>
    </ligand>
</feature>
<feature type="binding site" evidence="6">
    <location>
        <position position="100"/>
    </location>
    <ligand>
        <name>Zn(2+)</name>
        <dbReference type="ChEBI" id="CHEBI:29105"/>
    </ligand>
</feature>
<comment type="similarity">
    <text evidence="1 6">Belongs to the MsrB Met sulfoxide reductase family.</text>
</comment>
<feature type="binding site" evidence="6">
    <location>
        <position position="103"/>
    </location>
    <ligand>
        <name>Zn(2+)</name>
        <dbReference type="ChEBI" id="CHEBI:29105"/>
    </ligand>
</feature>
<evidence type="ECO:0000256" key="4">
    <source>
        <dbReference type="ARBA" id="ARBA00023002"/>
    </source>
</evidence>
<dbReference type="InterPro" id="IPR011057">
    <property type="entry name" value="Mss4-like_sf"/>
</dbReference>
<reference evidence="9" key="3">
    <citation type="journal article" date="2009" name="Mol. Microbiol.">
        <title>Mycobacterium tuberculosis expresses methionine sulphoxide reductases A and B that protect from killing by nitrite and hypochlorite.</title>
        <authorList>
            <person name="Lee W.L."/>
            <person name="Gold B."/>
            <person name="Darby C."/>
            <person name="Brot N."/>
            <person name="Jiang X."/>
            <person name="de Carvalho L.P."/>
            <person name="Wellner D."/>
            <person name="St John G."/>
            <person name="Jacobs W.R. Jr."/>
            <person name="Nathan C."/>
        </authorList>
    </citation>
    <scope>NUCLEOTIDE SEQUENCE</scope>
</reference>
<dbReference type="SUPFAM" id="SSF51316">
    <property type="entry name" value="Mss4-like"/>
    <property type="match status" value="1"/>
</dbReference>
<evidence type="ECO:0000313" key="9">
    <source>
        <dbReference type="RefSeq" id="WP_028311266.1"/>
    </source>
</evidence>
<dbReference type="Gene3D" id="2.170.150.20">
    <property type="entry name" value="Peptide methionine sulfoxide reductase"/>
    <property type="match status" value="1"/>
</dbReference>
<proteinExistence type="inferred from homology"/>
<evidence type="ECO:0000256" key="5">
    <source>
        <dbReference type="ARBA" id="ARBA00048488"/>
    </source>
</evidence>
<dbReference type="FunFam" id="2.170.150.20:FF:000001">
    <property type="entry name" value="Peptide methionine sulfoxide reductase MsrB"/>
    <property type="match status" value="1"/>
</dbReference>
<dbReference type="PROSITE" id="PS51790">
    <property type="entry name" value="MSRB"/>
    <property type="match status" value="1"/>
</dbReference>
<reference evidence="9" key="2">
    <citation type="journal article" date="1999" name="Proc. Natl. Acad. Sci. U.S.A.">
        <title>The minimal gene set member msrA, encoding peptide methionine sulfoxide reductase, is a virulence determinant of the plant pathogen Erwinia chrysanthemi.</title>
        <authorList>
            <person name="Hassouni M.E."/>
            <person name="Chambost J.P."/>
            <person name="Expert D."/>
            <person name="Van Gijsegem F."/>
            <person name="Barras F."/>
        </authorList>
    </citation>
    <scope>NUCLEOTIDE SEQUENCE</scope>
</reference>
<dbReference type="HAMAP" id="MF_01400">
    <property type="entry name" value="MsrB"/>
    <property type="match status" value="1"/>
</dbReference>
<comment type="cofactor">
    <cofactor evidence="6">
        <name>Zn(2+)</name>
        <dbReference type="ChEBI" id="CHEBI:29105"/>
    </cofactor>
    <text evidence="6">Binds 1 zinc ion per subunit. The zinc ion is important for the structural integrity of the protein.</text>
</comment>
<evidence type="ECO:0000259" key="7">
    <source>
        <dbReference type="PROSITE" id="PS51790"/>
    </source>
</evidence>
<keyword evidence="2 6" id="KW-0479">Metal-binding</keyword>
<dbReference type="OrthoDB" id="4174719at2"/>
<evidence type="ECO:0000313" key="8">
    <source>
        <dbReference type="Proteomes" id="UP000675920"/>
    </source>
</evidence>
<dbReference type="GO" id="GO:0008270">
    <property type="term" value="F:zinc ion binding"/>
    <property type="evidence" value="ECO:0007669"/>
    <property type="project" value="UniProtKB-UniRule"/>
</dbReference>
<dbReference type="GO" id="GO:0030091">
    <property type="term" value="P:protein repair"/>
    <property type="evidence" value="ECO:0007669"/>
    <property type="project" value="InterPro"/>
</dbReference>
<keyword evidence="8" id="KW-1185">Reference proteome</keyword>
<dbReference type="NCBIfam" id="TIGR00357">
    <property type="entry name" value="peptide-methionine (R)-S-oxide reductase MsrB"/>
    <property type="match status" value="1"/>
</dbReference>
<evidence type="ECO:0000256" key="1">
    <source>
        <dbReference type="ARBA" id="ARBA00007174"/>
    </source>
</evidence>
<sequence>MSEAPKKVVKTAEEWRAQLDEMQYLVTRKAYTEQAFTGRYWDHHEHGIYRCVCCGTALFESDTKFDSGCGWPSYFRALDPDKVEERRDTSHGMIRTEVLCKVCDAHLGHVFPDGPPPTGLRYCINSASLAFEST</sequence>
<keyword evidence="3 6" id="KW-0862">Zinc</keyword>
<dbReference type="PANTHER" id="PTHR10173:SF52">
    <property type="entry name" value="METHIONINE-R-SULFOXIDE REDUCTASE B1"/>
    <property type="match status" value="1"/>
</dbReference>
<dbReference type="Pfam" id="PF01641">
    <property type="entry name" value="SelR"/>
    <property type="match status" value="1"/>
</dbReference>
<accession>A0A8B6X3P3</accession>
<dbReference type="RefSeq" id="WP_028311266.1">
    <property type="nucleotide sequence ID" value="NZ_AXWS01000008.1"/>
</dbReference>
<dbReference type="GO" id="GO:0033743">
    <property type="term" value="F:peptide-methionine (R)-S-oxide reductase activity"/>
    <property type="evidence" value="ECO:0007669"/>
    <property type="project" value="UniProtKB-UniRule"/>
</dbReference>
<name>A0A8B6X3P3_9BURK</name>
<evidence type="ECO:0000256" key="6">
    <source>
        <dbReference type="HAMAP-Rule" id="MF_01400"/>
    </source>
</evidence>
<evidence type="ECO:0000256" key="2">
    <source>
        <dbReference type="ARBA" id="ARBA00022723"/>
    </source>
</evidence>